<dbReference type="Gene3D" id="3.40.50.300">
    <property type="entry name" value="P-loop containing nucleotide triphosphate hydrolases"/>
    <property type="match status" value="1"/>
</dbReference>
<dbReference type="InterPro" id="IPR027417">
    <property type="entry name" value="P-loop_NTPase"/>
</dbReference>
<dbReference type="GO" id="GO:0005524">
    <property type="term" value="F:ATP binding"/>
    <property type="evidence" value="ECO:0007669"/>
    <property type="project" value="UniProtKB-KW"/>
</dbReference>
<dbReference type="EMBL" id="CADCTP010000007">
    <property type="protein sequence ID" value="CAA9212961.1"/>
    <property type="molecule type" value="Genomic_DNA"/>
</dbReference>
<dbReference type="SUPFAM" id="SSF90123">
    <property type="entry name" value="ABC transporter transmembrane region"/>
    <property type="match status" value="1"/>
</dbReference>
<sequence>MGLLRDLLATAPRRTVLVACLVVLVGGGQAAAAALAGPVLVQRSTTLFAVLAGALVVAVLGDLAVGLLAAGITADWSADLRRRLCRVAFGQHLPTLETTPVGELLDRIDGDVQQVATELRGSGVRILLSLTTGVLSALTALAVWWPAGLGMLLLAGVLAVGLAGPARRIAPARMGEEEAWSDLAAVMEESIHGQDDVRTSLARPYVLRLYAQRASRVLARGRVVWLLGARLTAIASAATRAGIAGIVLGGVWALATGRVDASRLTAIWLLALAFGATVEQVSRMVPELQYALGAWGRVRLLATAPQEPAGGAAPVDGDLSIRGLTFTYGGSDRAAALRDVHLHFARGRSYAVIGRTGSGKSTLAKVLTRAVDVPRGTVFLGGTDLLDLDLESLRRWVAIVPQRTEILAGTLAENVALFDPDLLEPAARAMGELGLAGWVADLPDGMATRLGEGGYVLSAGQEQLVAFARILVRDPHVVILDEATARMDPVTEARVQRATERLLRDRIGIVIAHRLSSVRRCDEVVELADGVVVEAGPLRDSQRFARLLSTGHAAGAEAAGRSAAAGGVLALAEPVLAEPE</sequence>
<evidence type="ECO:0000256" key="6">
    <source>
        <dbReference type="ARBA" id="ARBA00023136"/>
    </source>
</evidence>
<organism evidence="10">
    <name type="scientific">uncultured Mycobacteriales bacterium</name>
    <dbReference type="NCBI Taxonomy" id="581187"/>
    <lineage>
        <taxon>Bacteria</taxon>
        <taxon>Bacillati</taxon>
        <taxon>Actinomycetota</taxon>
        <taxon>Actinomycetes</taxon>
        <taxon>Mycobacteriales</taxon>
        <taxon>environmental samples</taxon>
    </lineage>
</organism>
<dbReference type="InterPro" id="IPR039421">
    <property type="entry name" value="Type_1_exporter"/>
</dbReference>
<gene>
    <name evidence="10" type="ORF">AVDCRST_MAG41-73</name>
</gene>
<evidence type="ECO:0000256" key="1">
    <source>
        <dbReference type="ARBA" id="ARBA00004651"/>
    </source>
</evidence>
<feature type="non-terminal residue" evidence="10">
    <location>
        <position position="580"/>
    </location>
</feature>
<evidence type="ECO:0000256" key="4">
    <source>
        <dbReference type="ARBA" id="ARBA00022840"/>
    </source>
</evidence>
<keyword evidence="5 7" id="KW-1133">Transmembrane helix</keyword>
<protein>
    <recommendedName>
        <fullName evidence="11">Heterodimeric efflux ABC transporter, permease/ATP-binding subunit 2</fullName>
    </recommendedName>
</protein>
<evidence type="ECO:0000256" key="7">
    <source>
        <dbReference type="SAM" id="Phobius"/>
    </source>
</evidence>
<evidence type="ECO:0008006" key="11">
    <source>
        <dbReference type="Google" id="ProtNLM"/>
    </source>
</evidence>
<keyword evidence="3" id="KW-0547">Nucleotide-binding</keyword>
<dbReference type="PROSITE" id="PS50893">
    <property type="entry name" value="ABC_TRANSPORTER_2"/>
    <property type="match status" value="1"/>
</dbReference>
<dbReference type="PANTHER" id="PTHR43394:SF1">
    <property type="entry name" value="ATP-BINDING CASSETTE SUB-FAMILY B MEMBER 10, MITOCHONDRIAL"/>
    <property type="match status" value="1"/>
</dbReference>
<keyword evidence="4" id="KW-0067">ATP-binding</keyword>
<feature type="domain" description="ABC transporter" evidence="8">
    <location>
        <begin position="319"/>
        <end position="554"/>
    </location>
</feature>
<accession>A0A6J4H313</accession>
<dbReference type="InterPro" id="IPR036640">
    <property type="entry name" value="ABC1_TM_sf"/>
</dbReference>
<dbReference type="SUPFAM" id="SSF52540">
    <property type="entry name" value="P-loop containing nucleoside triphosphate hydrolases"/>
    <property type="match status" value="1"/>
</dbReference>
<reference evidence="10" key="1">
    <citation type="submission" date="2020-02" db="EMBL/GenBank/DDBJ databases">
        <authorList>
            <person name="Meier V. D."/>
        </authorList>
    </citation>
    <scope>NUCLEOTIDE SEQUENCE</scope>
    <source>
        <strain evidence="10">AVDCRST_MAG41</strain>
    </source>
</reference>
<dbReference type="Pfam" id="PF00005">
    <property type="entry name" value="ABC_tran"/>
    <property type="match status" value="1"/>
</dbReference>
<keyword evidence="6 7" id="KW-0472">Membrane</keyword>
<proteinExistence type="predicted"/>
<keyword evidence="2 7" id="KW-0812">Transmembrane</keyword>
<evidence type="ECO:0000256" key="5">
    <source>
        <dbReference type="ARBA" id="ARBA00022989"/>
    </source>
</evidence>
<evidence type="ECO:0000259" key="8">
    <source>
        <dbReference type="PROSITE" id="PS50893"/>
    </source>
</evidence>
<dbReference type="Pfam" id="PF00664">
    <property type="entry name" value="ABC_membrane"/>
    <property type="match status" value="1"/>
</dbReference>
<feature type="transmembrane region" description="Helical" evidence="7">
    <location>
        <begin position="151"/>
        <end position="170"/>
    </location>
</feature>
<dbReference type="SMART" id="SM00382">
    <property type="entry name" value="AAA"/>
    <property type="match status" value="1"/>
</dbReference>
<feature type="domain" description="ABC transmembrane type-1" evidence="9">
    <location>
        <begin position="16"/>
        <end position="289"/>
    </location>
</feature>
<feature type="transmembrane region" description="Helical" evidence="7">
    <location>
        <begin position="46"/>
        <end position="74"/>
    </location>
</feature>
<dbReference type="PANTHER" id="PTHR43394">
    <property type="entry name" value="ATP-DEPENDENT PERMEASE MDL1, MITOCHONDRIAL"/>
    <property type="match status" value="1"/>
</dbReference>
<dbReference type="GO" id="GO:0015421">
    <property type="term" value="F:ABC-type oligopeptide transporter activity"/>
    <property type="evidence" value="ECO:0007669"/>
    <property type="project" value="TreeGrafter"/>
</dbReference>
<evidence type="ECO:0000313" key="10">
    <source>
        <dbReference type="EMBL" id="CAA9212961.1"/>
    </source>
</evidence>
<dbReference type="Gene3D" id="1.20.1560.10">
    <property type="entry name" value="ABC transporter type 1, transmembrane domain"/>
    <property type="match status" value="1"/>
</dbReference>
<comment type="subcellular location">
    <subcellularLocation>
        <location evidence="1">Cell membrane</location>
        <topology evidence="1">Multi-pass membrane protein</topology>
    </subcellularLocation>
</comment>
<name>A0A6J4H313_9ACTN</name>
<dbReference type="GO" id="GO:0016887">
    <property type="term" value="F:ATP hydrolysis activity"/>
    <property type="evidence" value="ECO:0007669"/>
    <property type="project" value="InterPro"/>
</dbReference>
<dbReference type="GO" id="GO:0005886">
    <property type="term" value="C:plasma membrane"/>
    <property type="evidence" value="ECO:0007669"/>
    <property type="project" value="UniProtKB-SubCell"/>
</dbReference>
<dbReference type="InterPro" id="IPR011527">
    <property type="entry name" value="ABC1_TM_dom"/>
</dbReference>
<dbReference type="AlphaFoldDB" id="A0A6J4H313"/>
<feature type="transmembrane region" description="Helical" evidence="7">
    <location>
        <begin position="223"/>
        <end position="255"/>
    </location>
</feature>
<dbReference type="InterPro" id="IPR003593">
    <property type="entry name" value="AAA+_ATPase"/>
</dbReference>
<evidence type="ECO:0000256" key="2">
    <source>
        <dbReference type="ARBA" id="ARBA00022692"/>
    </source>
</evidence>
<dbReference type="PROSITE" id="PS50929">
    <property type="entry name" value="ABC_TM1F"/>
    <property type="match status" value="1"/>
</dbReference>
<evidence type="ECO:0000256" key="3">
    <source>
        <dbReference type="ARBA" id="ARBA00022741"/>
    </source>
</evidence>
<dbReference type="InterPro" id="IPR003439">
    <property type="entry name" value="ABC_transporter-like_ATP-bd"/>
</dbReference>
<evidence type="ECO:0000259" key="9">
    <source>
        <dbReference type="PROSITE" id="PS50929"/>
    </source>
</evidence>